<evidence type="ECO:0000256" key="16">
    <source>
        <dbReference type="NCBIfam" id="TIGR00593"/>
    </source>
</evidence>
<comment type="subunit">
    <text evidence="2">Single-chain monomer with multiple functions.</text>
</comment>
<dbReference type="FunFam" id="3.30.420.10:FF:000026">
    <property type="entry name" value="DNA polymerase I"/>
    <property type="match status" value="1"/>
</dbReference>
<name>A0A149W039_9PROT</name>
<dbReference type="GO" id="GO:0003677">
    <property type="term" value="F:DNA binding"/>
    <property type="evidence" value="ECO:0007669"/>
    <property type="project" value="UniProtKB-UniRule"/>
</dbReference>
<evidence type="ECO:0000256" key="3">
    <source>
        <dbReference type="ARBA" id="ARBA00012417"/>
    </source>
</evidence>
<dbReference type="Pfam" id="PF01612">
    <property type="entry name" value="DNA_pol_A_exo1"/>
    <property type="match status" value="1"/>
</dbReference>
<organism evidence="21 22">
    <name type="scientific">Ferrovum myxofaciens</name>
    <dbReference type="NCBI Taxonomy" id="416213"/>
    <lineage>
        <taxon>Bacteria</taxon>
        <taxon>Pseudomonadati</taxon>
        <taxon>Pseudomonadota</taxon>
        <taxon>Betaproteobacteria</taxon>
        <taxon>Ferrovales</taxon>
        <taxon>Ferrovaceae</taxon>
        <taxon>Ferrovum</taxon>
    </lineage>
</organism>
<feature type="domain" description="DNA-directed DNA polymerase family A palm" evidence="20">
    <location>
        <begin position="668"/>
        <end position="874"/>
    </location>
</feature>
<dbReference type="CDD" id="cd09859">
    <property type="entry name" value="PIN_53EXO"/>
    <property type="match status" value="1"/>
</dbReference>
<dbReference type="EC" id="2.7.7.7" evidence="3 16"/>
<dbReference type="PRINTS" id="PR00868">
    <property type="entry name" value="DNAPOLI"/>
</dbReference>
<evidence type="ECO:0000256" key="9">
    <source>
        <dbReference type="ARBA" id="ARBA00022763"/>
    </source>
</evidence>
<dbReference type="NCBIfam" id="NF004397">
    <property type="entry name" value="PRK05755.1"/>
    <property type="match status" value="1"/>
</dbReference>
<dbReference type="SUPFAM" id="SSF56672">
    <property type="entry name" value="DNA/RNA polymerases"/>
    <property type="match status" value="1"/>
</dbReference>
<evidence type="ECO:0000256" key="5">
    <source>
        <dbReference type="ARBA" id="ARBA00022679"/>
    </source>
</evidence>
<dbReference type="Gene3D" id="3.30.70.370">
    <property type="match status" value="1"/>
</dbReference>
<dbReference type="GO" id="GO:0008408">
    <property type="term" value="F:3'-5' exonuclease activity"/>
    <property type="evidence" value="ECO:0007669"/>
    <property type="project" value="UniProtKB-UniRule"/>
</dbReference>
<dbReference type="AlphaFoldDB" id="A0A149W039"/>
<dbReference type="FunFam" id="1.10.150.20:FF:000002">
    <property type="entry name" value="DNA polymerase I"/>
    <property type="match status" value="1"/>
</dbReference>
<dbReference type="Gene3D" id="3.40.50.1010">
    <property type="entry name" value="5'-nuclease"/>
    <property type="match status" value="1"/>
</dbReference>
<feature type="domain" description="5'-3' exonuclease" evidence="19">
    <location>
        <begin position="8"/>
        <end position="264"/>
    </location>
</feature>
<sequence length="910" mass="100747">MSSMSEEKRPHLVLVDGSSYLYRAFHALPDLRNRQGEPTGALYGVLNMLARLKEDYKPDHVACVFDAPGPTFRHQAFPDYKAQRPAMPTDLVSQIAPLHQAIRALGWPLLQESGVEADDVIATLTHQARVLGWEVTISSGDKDLIQLLAEGVALINTLSNERLDVARATEKYGVTPAQFVDYLTLVGDTADNVPGVPKVGPKTAAKWIQQFGTLEDLMAHAEEIGGVVGNHLRQSLDWLPQARFLITLKSAVPLSESPETLVWQTPDETALAVLAERYDLKRWKNPAPRIRTDTLAPLPPPAPVLEPRPEVHYETLLTSAQLEHWLNQLECAELTAFDTETTGLDPLQDTLVGLSFCCDGLHAAYLPLAHQTLDASPQLPFEETLQRLRPWLENPAAAKVGQHLKYDTHILANHGIALRGIRHDTLLQSYLLEAHQPHGLESLARRHLGRETLSYETVTGKGANAIGFAQVALDQATIYAAEDAEVTLAVHKVLYPQLCAEPRLLELYETLELPVQQVLWRMERYGVLLDAAVLIEQSAELSGQLIALENQAHLLAGQPFNLNSSKQVQTLLFETLGLPVLKKTPGGQPSSDESVLEQLALDFPLPKLLLDYRTLAKLKSTYTDALPKRINPRTGRVHTHFAQAVAVTGRLSSSDPNLQNIPIRTAAGRRIRAAFIAPPGHVLMAADYSQIELRLMAHLSEDSGLLNAFAQGLDVHRSTAAELFAVAVDQVSADQRRAAKAINFGLIYGMSAFGLARQLNLTRSAAQHYMERYFQRYPGVARYMEKTREQAREKGYVETLFGRRLFLPELKNSGAGRRQAAERAAINAPLQGTAADLIKRAMLAVQNWLDETRSQSRLILQVHDELILEVPEDEVSLLRIHLTRLMEGVASLRVPLSVEVGTGKNWDEAH</sequence>
<dbReference type="PROSITE" id="PS00447">
    <property type="entry name" value="DNA_POLYMERASE_A"/>
    <property type="match status" value="1"/>
</dbReference>
<dbReference type="GO" id="GO:0003887">
    <property type="term" value="F:DNA-directed DNA polymerase activity"/>
    <property type="evidence" value="ECO:0007669"/>
    <property type="project" value="UniProtKB-UniRule"/>
</dbReference>
<evidence type="ECO:0000256" key="6">
    <source>
        <dbReference type="ARBA" id="ARBA00022695"/>
    </source>
</evidence>
<evidence type="ECO:0000256" key="7">
    <source>
        <dbReference type="ARBA" id="ARBA00022705"/>
    </source>
</evidence>
<evidence type="ECO:0000256" key="17">
    <source>
        <dbReference type="RuleBase" id="RU004460"/>
    </source>
</evidence>
<keyword evidence="5 17" id="KW-0808">Transferase</keyword>
<evidence type="ECO:0000256" key="13">
    <source>
        <dbReference type="ARBA" id="ARBA00023125"/>
    </source>
</evidence>
<dbReference type="GO" id="GO:0008409">
    <property type="term" value="F:5'-3' exonuclease activity"/>
    <property type="evidence" value="ECO:0007669"/>
    <property type="project" value="UniProtKB-UniRule"/>
</dbReference>
<dbReference type="Pfam" id="PF01367">
    <property type="entry name" value="5_3_exonuc"/>
    <property type="match status" value="1"/>
</dbReference>
<dbReference type="SUPFAM" id="SSF47807">
    <property type="entry name" value="5' to 3' exonuclease, C-terminal subdomain"/>
    <property type="match status" value="1"/>
</dbReference>
<dbReference type="InterPro" id="IPR001098">
    <property type="entry name" value="DNA-dir_DNA_pol_A_palm_dom"/>
</dbReference>
<dbReference type="InterPro" id="IPR043502">
    <property type="entry name" value="DNA/RNA_pol_sf"/>
</dbReference>
<accession>A0A149W039</accession>
<evidence type="ECO:0000256" key="4">
    <source>
        <dbReference type="ARBA" id="ARBA00020311"/>
    </source>
</evidence>
<evidence type="ECO:0000256" key="14">
    <source>
        <dbReference type="ARBA" id="ARBA00023204"/>
    </source>
</evidence>
<dbReference type="SUPFAM" id="SSF88723">
    <property type="entry name" value="PIN domain-like"/>
    <property type="match status" value="1"/>
</dbReference>
<dbReference type="Pfam" id="PF02739">
    <property type="entry name" value="5_3_exonuc_N"/>
    <property type="match status" value="1"/>
</dbReference>
<evidence type="ECO:0000256" key="8">
    <source>
        <dbReference type="ARBA" id="ARBA00022722"/>
    </source>
</evidence>
<dbReference type="InterPro" id="IPR002421">
    <property type="entry name" value="5-3_exonuclease"/>
</dbReference>
<dbReference type="SUPFAM" id="SSF53098">
    <property type="entry name" value="Ribonuclease H-like"/>
    <property type="match status" value="1"/>
</dbReference>
<dbReference type="InterPro" id="IPR002298">
    <property type="entry name" value="DNA_polymerase_A"/>
</dbReference>
<comment type="function">
    <text evidence="17">In addition to polymerase activity, this DNA polymerase exhibits 3'-5' and 5'-3' exonuclease activity.</text>
</comment>
<dbReference type="SMART" id="SM00474">
    <property type="entry name" value="35EXOc"/>
    <property type="match status" value="1"/>
</dbReference>
<keyword evidence="13 17" id="KW-0238">DNA-binding</keyword>
<evidence type="ECO:0000256" key="15">
    <source>
        <dbReference type="ARBA" id="ARBA00049244"/>
    </source>
</evidence>
<dbReference type="InterPro" id="IPR020046">
    <property type="entry name" value="5-3_exonucl_a-hlix_arch_N"/>
</dbReference>
<keyword evidence="14 17" id="KW-0234">DNA repair</keyword>
<dbReference type="PATRIC" id="fig|1789004.3.peg.928"/>
<dbReference type="CDD" id="cd09898">
    <property type="entry name" value="H3TH_53EXO"/>
    <property type="match status" value="1"/>
</dbReference>
<dbReference type="GO" id="GO:0006261">
    <property type="term" value="P:DNA-templated DNA replication"/>
    <property type="evidence" value="ECO:0007669"/>
    <property type="project" value="UniProtKB-UniRule"/>
</dbReference>
<reference evidence="21 22" key="1">
    <citation type="submission" date="2016-01" db="EMBL/GenBank/DDBJ databases">
        <title>Genome sequence of the acidophilic iron oxidising Ferrovum strain Z-31.</title>
        <authorList>
            <person name="Poehlein A."/>
            <person name="Ullrich S.R."/>
            <person name="Schloemann M."/>
            <person name="Muehling M."/>
            <person name="Daniel R."/>
        </authorList>
    </citation>
    <scope>NUCLEOTIDE SEQUENCE [LARGE SCALE GENOMIC DNA]</scope>
    <source>
        <strain evidence="21 22">Z-31</strain>
    </source>
</reference>
<dbReference type="CDD" id="cd08637">
    <property type="entry name" value="DNA_pol_A_pol_I_C"/>
    <property type="match status" value="1"/>
</dbReference>
<dbReference type="Gene3D" id="1.20.1060.10">
    <property type="entry name" value="Taq DNA Polymerase, Chain T, domain 4"/>
    <property type="match status" value="1"/>
</dbReference>
<comment type="similarity">
    <text evidence="1 17">Belongs to the DNA polymerase type-A family.</text>
</comment>
<dbReference type="InterPro" id="IPR008918">
    <property type="entry name" value="HhH2"/>
</dbReference>
<evidence type="ECO:0000313" key="22">
    <source>
        <dbReference type="Proteomes" id="UP000075653"/>
    </source>
</evidence>
<dbReference type="InterPro" id="IPR018320">
    <property type="entry name" value="DNA_polymerase_1"/>
</dbReference>
<dbReference type="GO" id="GO:0006302">
    <property type="term" value="P:double-strand break repair"/>
    <property type="evidence" value="ECO:0007669"/>
    <property type="project" value="TreeGrafter"/>
</dbReference>
<feature type="domain" description="3'-5' exonuclease" evidence="18">
    <location>
        <begin position="313"/>
        <end position="499"/>
    </location>
</feature>
<comment type="catalytic activity">
    <reaction evidence="15 17">
        <text>DNA(n) + a 2'-deoxyribonucleoside 5'-triphosphate = DNA(n+1) + diphosphate</text>
        <dbReference type="Rhea" id="RHEA:22508"/>
        <dbReference type="Rhea" id="RHEA-COMP:17339"/>
        <dbReference type="Rhea" id="RHEA-COMP:17340"/>
        <dbReference type="ChEBI" id="CHEBI:33019"/>
        <dbReference type="ChEBI" id="CHEBI:61560"/>
        <dbReference type="ChEBI" id="CHEBI:173112"/>
        <dbReference type="EC" id="2.7.7.7"/>
    </reaction>
</comment>
<keyword evidence="12 17" id="KW-0239">DNA-directed DNA polymerase</keyword>
<keyword evidence="9 17" id="KW-0227">DNA damage</keyword>
<dbReference type="FunFam" id="1.10.150.20:FF:000003">
    <property type="entry name" value="DNA polymerase I"/>
    <property type="match status" value="1"/>
</dbReference>
<dbReference type="SMART" id="SM00482">
    <property type="entry name" value="POLAc"/>
    <property type="match status" value="1"/>
</dbReference>
<dbReference type="Pfam" id="PF00476">
    <property type="entry name" value="DNA_pol_A"/>
    <property type="match status" value="1"/>
</dbReference>
<evidence type="ECO:0000256" key="11">
    <source>
        <dbReference type="ARBA" id="ARBA00022839"/>
    </source>
</evidence>
<dbReference type="InterPro" id="IPR020045">
    <property type="entry name" value="DNA_polI_H3TH"/>
</dbReference>
<dbReference type="InterPro" id="IPR012337">
    <property type="entry name" value="RNaseH-like_sf"/>
</dbReference>
<dbReference type="NCBIfam" id="TIGR00593">
    <property type="entry name" value="pola"/>
    <property type="match status" value="1"/>
</dbReference>
<dbReference type="STRING" id="1789004.FEMY_09130"/>
<dbReference type="Gene3D" id="3.30.420.10">
    <property type="entry name" value="Ribonuclease H-like superfamily/Ribonuclease H"/>
    <property type="match status" value="1"/>
</dbReference>
<evidence type="ECO:0000259" key="18">
    <source>
        <dbReference type="SMART" id="SM00474"/>
    </source>
</evidence>
<keyword evidence="7 17" id="KW-0235">DNA replication</keyword>
<dbReference type="InterPro" id="IPR019760">
    <property type="entry name" value="DNA-dir_DNA_pol_A_CS"/>
</dbReference>
<evidence type="ECO:0000259" key="20">
    <source>
        <dbReference type="SMART" id="SM00482"/>
    </source>
</evidence>
<dbReference type="InterPro" id="IPR002562">
    <property type="entry name" value="3'-5'_exonuclease_dom"/>
</dbReference>
<protein>
    <recommendedName>
        <fullName evidence="4 16">DNA polymerase I</fullName>
        <ecNumber evidence="3 16">2.7.7.7</ecNumber>
    </recommendedName>
</protein>
<dbReference type="InterPro" id="IPR029060">
    <property type="entry name" value="PIN-like_dom_sf"/>
</dbReference>
<keyword evidence="10 17" id="KW-0378">Hydrolase</keyword>
<dbReference type="PANTHER" id="PTHR10133:SF27">
    <property type="entry name" value="DNA POLYMERASE NU"/>
    <property type="match status" value="1"/>
</dbReference>
<dbReference type="InterPro" id="IPR036279">
    <property type="entry name" value="5-3_exonuclease_C_sf"/>
</dbReference>
<evidence type="ECO:0000256" key="2">
    <source>
        <dbReference type="ARBA" id="ARBA00011541"/>
    </source>
</evidence>
<comment type="caution">
    <text evidence="21">The sequence shown here is derived from an EMBL/GenBank/DDBJ whole genome shotgun (WGS) entry which is preliminary data.</text>
</comment>
<proteinExistence type="inferred from homology"/>
<dbReference type="FunFam" id="1.20.1060.10:FF:000001">
    <property type="entry name" value="DNA polymerase I"/>
    <property type="match status" value="1"/>
</dbReference>
<keyword evidence="22" id="KW-1185">Reference proteome</keyword>
<keyword evidence="11 17" id="KW-0269">Exonuclease</keyword>
<keyword evidence="6 17" id="KW-0548">Nucleotidyltransferase</keyword>
<keyword evidence="8" id="KW-0540">Nuclease</keyword>
<dbReference type="Gene3D" id="1.10.150.20">
    <property type="entry name" value="5' to 3' exonuclease, C-terminal subdomain"/>
    <property type="match status" value="2"/>
</dbReference>
<evidence type="ECO:0000313" key="21">
    <source>
        <dbReference type="EMBL" id="KXW58514.1"/>
    </source>
</evidence>
<dbReference type="CDD" id="cd06139">
    <property type="entry name" value="DNA_polA_I_Ecoli_like_exo"/>
    <property type="match status" value="1"/>
</dbReference>
<dbReference type="SMART" id="SM00279">
    <property type="entry name" value="HhH2"/>
    <property type="match status" value="1"/>
</dbReference>
<evidence type="ECO:0000256" key="10">
    <source>
        <dbReference type="ARBA" id="ARBA00022801"/>
    </source>
</evidence>
<dbReference type="InterPro" id="IPR036397">
    <property type="entry name" value="RNaseH_sf"/>
</dbReference>
<dbReference type="SMART" id="SM00475">
    <property type="entry name" value="53EXOc"/>
    <property type="match status" value="1"/>
</dbReference>
<dbReference type="FunFam" id="3.40.50.1010:FF:000001">
    <property type="entry name" value="DNA polymerase I"/>
    <property type="match status" value="1"/>
</dbReference>
<evidence type="ECO:0000256" key="1">
    <source>
        <dbReference type="ARBA" id="ARBA00007705"/>
    </source>
</evidence>
<evidence type="ECO:0000256" key="12">
    <source>
        <dbReference type="ARBA" id="ARBA00022932"/>
    </source>
</evidence>
<dbReference type="Proteomes" id="UP000075653">
    <property type="component" value="Unassembled WGS sequence"/>
</dbReference>
<evidence type="ECO:0000259" key="19">
    <source>
        <dbReference type="SMART" id="SM00475"/>
    </source>
</evidence>
<dbReference type="PANTHER" id="PTHR10133">
    <property type="entry name" value="DNA POLYMERASE I"/>
    <property type="match status" value="1"/>
</dbReference>
<dbReference type="EMBL" id="LRRD01000013">
    <property type="protein sequence ID" value="KXW58514.1"/>
    <property type="molecule type" value="Genomic_DNA"/>
</dbReference>
<gene>
    <name evidence="17 21" type="primary">polA</name>
    <name evidence="21" type="ORF">FEMY_09130</name>
</gene>